<dbReference type="Gene3D" id="3.40.50.150">
    <property type="entry name" value="Vaccinia Virus protein VP39"/>
    <property type="match status" value="1"/>
</dbReference>
<keyword evidence="3" id="KW-1185">Reference proteome</keyword>
<dbReference type="GO" id="GO:0008757">
    <property type="term" value="F:S-adenosylmethionine-dependent methyltransferase activity"/>
    <property type="evidence" value="ECO:0007669"/>
    <property type="project" value="InterPro"/>
</dbReference>
<dbReference type="InterPro" id="IPR013216">
    <property type="entry name" value="Methyltransf_11"/>
</dbReference>
<feature type="domain" description="Methyltransferase type 11" evidence="1">
    <location>
        <begin position="59"/>
        <end position="146"/>
    </location>
</feature>
<protein>
    <submittedName>
        <fullName evidence="2">Methyltransferase domain-containing protein</fullName>
    </submittedName>
</protein>
<dbReference type="CDD" id="cd02440">
    <property type="entry name" value="AdoMet_MTases"/>
    <property type="match status" value="1"/>
</dbReference>
<dbReference type="Pfam" id="PF08241">
    <property type="entry name" value="Methyltransf_11"/>
    <property type="match status" value="1"/>
</dbReference>
<sequence length="211" mass="24709">MTANKQIDFWKGEFGQEYTLRNSRSQQEWDQFHLDTWGITKIDMYQKFIGDLPKDARILEVGSNTGMQLAGLRRMGFTQLYGIEIQPDAVELSKQYTHHTNIIVGSGLDIPFKDNYFDLVFTSGVLIHISPDNLPIVMKEMVRCSRRYILGFEYYAAYVQSINYRGNEGFLWKADYAGLFRKTEPTLKEVKKEYYKYVKDDNVDAMYLLEK</sequence>
<keyword evidence="2" id="KW-0489">Methyltransferase</keyword>
<evidence type="ECO:0000259" key="1">
    <source>
        <dbReference type="Pfam" id="PF08241"/>
    </source>
</evidence>
<dbReference type="KEGG" id="rhoz:GXP67_20270"/>
<dbReference type="SUPFAM" id="SSF53335">
    <property type="entry name" value="S-adenosyl-L-methionine-dependent methyltransferases"/>
    <property type="match status" value="1"/>
</dbReference>
<proteinExistence type="predicted"/>
<evidence type="ECO:0000313" key="3">
    <source>
        <dbReference type="Proteomes" id="UP000480178"/>
    </source>
</evidence>
<reference evidence="2 3" key="1">
    <citation type="submission" date="2020-01" db="EMBL/GenBank/DDBJ databases">
        <authorList>
            <person name="Kim M.K."/>
        </authorList>
    </citation>
    <scope>NUCLEOTIDE SEQUENCE [LARGE SCALE GENOMIC DNA]</scope>
    <source>
        <strain evidence="2 3">172606-1</strain>
    </source>
</reference>
<accession>A0A6C0GLJ9</accession>
<name>A0A6C0GLJ9_9BACT</name>
<dbReference type="AlphaFoldDB" id="A0A6C0GLJ9"/>
<dbReference type="Proteomes" id="UP000480178">
    <property type="component" value="Chromosome"/>
</dbReference>
<dbReference type="GO" id="GO:0032259">
    <property type="term" value="P:methylation"/>
    <property type="evidence" value="ECO:0007669"/>
    <property type="project" value="UniProtKB-KW"/>
</dbReference>
<dbReference type="RefSeq" id="WP_162444820.1">
    <property type="nucleotide sequence ID" value="NZ_CP048222.1"/>
</dbReference>
<keyword evidence="2" id="KW-0808">Transferase</keyword>
<gene>
    <name evidence="2" type="ORF">GXP67_20270</name>
</gene>
<dbReference type="InterPro" id="IPR020027">
    <property type="entry name" value="Pseudamin_synth-assoc_MeTrfase"/>
</dbReference>
<dbReference type="InterPro" id="IPR029063">
    <property type="entry name" value="SAM-dependent_MTases_sf"/>
</dbReference>
<dbReference type="NCBIfam" id="TIGR03587">
    <property type="entry name" value="Pse_Me-ase"/>
    <property type="match status" value="1"/>
</dbReference>
<dbReference type="EMBL" id="CP048222">
    <property type="protein sequence ID" value="QHT68817.1"/>
    <property type="molecule type" value="Genomic_DNA"/>
</dbReference>
<organism evidence="2 3">
    <name type="scientific">Rhodocytophaga rosea</name>
    <dbReference type="NCBI Taxonomy" id="2704465"/>
    <lineage>
        <taxon>Bacteria</taxon>
        <taxon>Pseudomonadati</taxon>
        <taxon>Bacteroidota</taxon>
        <taxon>Cytophagia</taxon>
        <taxon>Cytophagales</taxon>
        <taxon>Rhodocytophagaceae</taxon>
        <taxon>Rhodocytophaga</taxon>
    </lineage>
</organism>
<evidence type="ECO:0000313" key="2">
    <source>
        <dbReference type="EMBL" id="QHT68817.1"/>
    </source>
</evidence>